<organism evidence="8 10">
    <name type="scientific">Didymodactylos carnosus</name>
    <dbReference type="NCBI Taxonomy" id="1234261"/>
    <lineage>
        <taxon>Eukaryota</taxon>
        <taxon>Metazoa</taxon>
        <taxon>Spiralia</taxon>
        <taxon>Gnathifera</taxon>
        <taxon>Rotifera</taxon>
        <taxon>Eurotatoria</taxon>
        <taxon>Bdelloidea</taxon>
        <taxon>Philodinida</taxon>
        <taxon>Philodinidae</taxon>
        <taxon>Didymodactylos</taxon>
    </lineage>
</organism>
<protein>
    <recommendedName>
        <fullName evidence="3">ER membrane protein complex subunit 3</fullName>
    </recommendedName>
</protein>
<comment type="caution">
    <text evidence="8">The sequence shown here is derived from an EMBL/GenBank/DDBJ whole genome shotgun (WGS) entry which is preliminary data.</text>
</comment>
<evidence type="ECO:0000256" key="3">
    <source>
        <dbReference type="ARBA" id="ARBA00020822"/>
    </source>
</evidence>
<dbReference type="InterPro" id="IPR002809">
    <property type="entry name" value="EMC3/TMCO1"/>
</dbReference>
<sequence>MAELLLDSSIRFWVFIPIVVITFFVGILRHYAAILTTGEKTVDKQQLADSQALIRSRILRENGKYIPKEV</sequence>
<comment type="similarity">
    <text evidence="2">Belongs to the EMC3 family.</text>
</comment>
<evidence type="ECO:0000256" key="1">
    <source>
        <dbReference type="ARBA" id="ARBA00004141"/>
    </source>
</evidence>
<dbReference type="EMBL" id="CAJOBA010007523">
    <property type="protein sequence ID" value="CAF3804847.1"/>
    <property type="molecule type" value="Genomic_DNA"/>
</dbReference>
<evidence type="ECO:0000313" key="8">
    <source>
        <dbReference type="EMBL" id="CAF1036595.1"/>
    </source>
</evidence>
<dbReference type="Proteomes" id="UP000677228">
    <property type="component" value="Unassembled WGS sequence"/>
</dbReference>
<evidence type="ECO:0000256" key="6">
    <source>
        <dbReference type="ARBA" id="ARBA00023136"/>
    </source>
</evidence>
<keyword evidence="4 7" id="KW-0812">Transmembrane</keyword>
<reference evidence="8" key="1">
    <citation type="submission" date="2021-02" db="EMBL/GenBank/DDBJ databases">
        <authorList>
            <person name="Nowell W R."/>
        </authorList>
    </citation>
    <scope>NUCLEOTIDE SEQUENCE</scope>
</reference>
<evidence type="ECO:0000256" key="2">
    <source>
        <dbReference type="ARBA" id="ARBA00005376"/>
    </source>
</evidence>
<gene>
    <name evidence="8" type="ORF">OVA965_LOCUS16266</name>
    <name evidence="9" type="ORF">TMI583_LOCUS16275</name>
</gene>
<dbReference type="InterPro" id="IPR008568">
    <property type="entry name" value="EMC3"/>
</dbReference>
<dbReference type="GO" id="GO:0034975">
    <property type="term" value="P:protein folding in endoplasmic reticulum"/>
    <property type="evidence" value="ECO:0007669"/>
    <property type="project" value="TreeGrafter"/>
</dbReference>
<accession>A0A8S2DUF2</accession>
<dbReference type="GO" id="GO:0072546">
    <property type="term" value="C:EMC complex"/>
    <property type="evidence" value="ECO:0007669"/>
    <property type="project" value="TreeGrafter"/>
</dbReference>
<dbReference type="AlphaFoldDB" id="A0A8S2DUF2"/>
<proteinExistence type="inferred from homology"/>
<evidence type="ECO:0000313" key="10">
    <source>
        <dbReference type="Proteomes" id="UP000677228"/>
    </source>
</evidence>
<name>A0A8S2DUF2_9BILA</name>
<evidence type="ECO:0000313" key="9">
    <source>
        <dbReference type="EMBL" id="CAF3804847.1"/>
    </source>
</evidence>
<comment type="subcellular location">
    <subcellularLocation>
        <location evidence="1">Membrane</location>
        <topology evidence="1">Multi-pass membrane protein</topology>
    </subcellularLocation>
</comment>
<dbReference type="PANTHER" id="PTHR13116">
    <property type="entry name" value="ER MEMBRANE PROTEIN COMPLEX SUBUNIT 3"/>
    <property type="match status" value="1"/>
</dbReference>
<keyword evidence="6 7" id="KW-0472">Membrane</keyword>
<evidence type="ECO:0000256" key="5">
    <source>
        <dbReference type="ARBA" id="ARBA00022989"/>
    </source>
</evidence>
<evidence type="ECO:0000256" key="7">
    <source>
        <dbReference type="SAM" id="Phobius"/>
    </source>
</evidence>
<keyword evidence="5 7" id="KW-1133">Transmembrane helix</keyword>
<feature type="transmembrane region" description="Helical" evidence="7">
    <location>
        <begin position="12"/>
        <end position="32"/>
    </location>
</feature>
<evidence type="ECO:0000256" key="4">
    <source>
        <dbReference type="ARBA" id="ARBA00022692"/>
    </source>
</evidence>
<dbReference type="Proteomes" id="UP000682733">
    <property type="component" value="Unassembled WGS sequence"/>
</dbReference>
<dbReference type="EMBL" id="CAJNOK010007512">
    <property type="protein sequence ID" value="CAF1036595.1"/>
    <property type="molecule type" value="Genomic_DNA"/>
</dbReference>
<dbReference type="Pfam" id="PF01956">
    <property type="entry name" value="EMC3_TMCO1"/>
    <property type="match status" value="1"/>
</dbReference>
<dbReference type="PANTHER" id="PTHR13116:SF5">
    <property type="entry name" value="ER MEMBRANE PROTEIN COMPLEX SUBUNIT 3"/>
    <property type="match status" value="1"/>
</dbReference>